<gene>
    <name evidence="1" type="ORF">D7223_15700</name>
</gene>
<proteinExistence type="predicted"/>
<sequence length="246" mass="27205">MWERVQPYNPLDRVELGKSVERALLARPLSPLPPETPFAGAGLYAIYYVGSLELYRLIAPPACEAGEIPIYVGRASAPGARQGALGLHSTTSEPALFTRLKQHARSVQLAEEHSIKQGEPGLRLADFRCRYLVADDIWVPLAEALLIGHYRPVWNVLIDGFGNHDPGKGRTAQARSLWDMLHPGRAWAAKRPEAKKSVHQLQYDVRAHLSESGVPDLDVVPVVGVEVEVAMVQEALIDDEELSRDR</sequence>
<dbReference type="GO" id="GO:0004519">
    <property type="term" value="F:endonuclease activity"/>
    <property type="evidence" value="ECO:0007669"/>
    <property type="project" value="UniProtKB-KW"/>
</dbReference>
<dbReference type="InterPro" id="IPR018575">
    <property type="entry name" value="Restrct_endonuc_II_Eco29kI"/>
</dbReference>
<organism evidence="1 2">
    <name type="scientific">Micromonospora endolithica</name>
    <dbReference type="NCBI Taxonomy" id="230091"/>
    <lineage>
        <taxon>Bacteria</taxon>
        <taxon>Bacillati</taxon>
        <taxon>Actinomycetota</taxon>
        <taxon>Actinomycetes</taxon>
        <taxon>Micromonosporales</taxon>
        <taxon>Micromonosporaceae</taxon>
        <taxon>Micromonospora</taxon>
    </lineage>
</organism>
<reference evidence="1 2" key="1">
    <citation type="journal article" date="2004" name="Syst. Appl. Microbiol.">
        <title>Cryptoendolithic actinomycetes from antarctic sandstone rock samples: Micromonospora endolithica sp. nov. and two isolates related to Micromonospora coerulea Jensen 1932.</title>
        <authorList>
            <person name="Hirsch P."/>
            <person name="Mevs U."/>
            <person name="Kroppenstedt R.M."/>
            <person name="Schumann P."/>
            <person name="Stackebrandt E."/>
        </authorList>
    </citation>
    <scope>NUCLEOTIDE SEQUENCE [LARGE SCALE GENOMIC DNA]</scope>
    <source>
        <strain evidence="1 2">JCM 12677</strain>
    </source>
</reference>
<protein>
    <submittedName>
        <fullName evidence="1">Eco29kI family restriction endonuclease</fullName>
    </submittedName>
</protein>
<accession>A0A3A9ZD57</accession>
<dbReference type="EMBL" id="RBAK01000005">
    <property type="protein sequence ID" value="RKN46352.1"/>
    <property type="molecule type" value="Genomic_DNA"/>
</dbReference>
<keyword evidence="1" id="KW-0255">Endonuclease</keyword>
<dbReference type="Pfam" id="PF09517">
    <property type="entry name" value="RE_Eco29kI"/>
    <property type="match status" value="1"/>
</dbReference>
<comment type="caution">
    <text evidence="1">The sequence shown here is derived from an EMBL/GenBank/DDBJ whole genome shotgun (WGS) entry which is preliminary data.</text>
</comment>
<evidence type="ECO:0000313" key="1">
    <source>
        <dbReference type="EMBL" id="RKN46352.1"/>
    </source>
</evidence>
<keyword evidence="1" id="KW-0378">Hydrolase</keyword>
<dbReference type="AlphaFoldDB" id="A0A3A9ZD57"/>
<keyword evidence="2" id="KW-1185">Reference proteome</keyword>
<keyword evidence="1" id="KW-0540">Nuclease</keyword>
<name>A0A3A9ZD57_9ACTN</name>
<dbReference type="RefSeq" id="WP_120729132.1">
    <property type="nucleotide sequence ID" value="NZ_RBAK01000005.1"/>
</dbReference>
<evidence type="ECO:0000313" key="2">
    <source>
        <dbReference type="Proteomes" id="UP000281726"/>
    </source>
</evidence>
<dbReference type="Proteomes" id="UP000281726">
    <property type="component" value="Unassembled WGS sequence"/>
</dbReference>
<dbReference type="OrthoDB" id="4187639at2"/>